<feature type="non-terminal residue" evidence="1">
    <location>
        <position position="1"/>
    </location>
</feature>
<dbReference type="InterPro" id="IPR032675">
    <property type="entry name" value="LRR_dom_sf"/>
</dbReference>
<dbReference type="EMBL" id="JAWWNJ010000173">
    <property type="protein sequence ID" value="KAK6977071.1"/>
    <property type="molecule type" value="Genomic_DNA"/>
</dbReference>
<accession>A0AAV9ZA86</accession>
<name>A0AAV9ZA86_9AGAR</name>
<gene>
    <name evidence="1" type="ORF">R3P38DRAFT_3477059</name>
</gene>
<evidence type="ECO:0000313" key="2">
    <source>
        <dbReference type="Proteomes" id="UP001362999"/>
    </source>
</evidence>
<sequence>KPINLCQVQKSIINNDQAIPSKFGFSDKICRSWRIVAHTTPRLWASMHIVVPPTRKLPQLVDLVSKWIQRSGAVPLDFSLVYPRKADYTLDISSLITPLVAESHRWREVQLEKQSWHHLTSLKPEDVPVLASVTLPDRLDGSPHEPDPPEPLLFLGTRSLRSLRCSCTSYLTRNPISWASLTSLNAMTPSISYDFALDILSRCPLLETCTLHITGPGAHHSDSELMYSTHRPSLFHLHHLFVESFGGISIHDPAHLFDKLDIPALGSFERYSIGEFPPNISSRAIFPSVLTHIERLKIGVRTMSSELLISALAAMPILKELHIIYEPYEYSGAHGRRTRDRKFLARLSVTSSESHFPTLCPRLRYLTLGQFKRLSDNTLLNFILSRTEQHLGSLAQAPQFSNVVPLRRVSCTLTREMERDILPELEPHRGDMQIELKYEVKNTTARWTIASECFAYSPLEGMDYFEP</sequence>
<dbReference type="Gene3D" id="3.80.10.10">
    <property type="entry name" value="Ribonuclease Inhibitor"/>
    <property type="match status" value="1"/>
</dbReference>
<keyword evidence="2" id="KW-1185">Reference proteome</keyword>
<dbReference type="Proteomes" id="UP001362999">
    <property type="component" value="Unassembled WGS sequence"/>
</dbReference>
<protein>
    <recommendedName>
        <fullName evidence="3">F-box domain-containing protein</fullName>
    </recommendedName>
</protein>
<reference evidence="1 2" key="1">
    <citation type="journal article" date="2024" name="J Genomics">
        <title>Draft genome sequencing and assembly of Favolaschia claudopus CIRM-BRFM 2984 isolated from oak limbs.</title>
        <authorList>
            <person name="Navarro D."/>
            <person name="Drula E."/>
            <person name="Chaduli D."/>
            <person name="Cazenave R."/>
            <person name="Ahrendt S."/>
            <person name="Wang J."/>
            <person name="Lipzen A."/>
            <person name="Daum C."/>
            <person name="Barry K."/>
            <person name="Grigoriev I.V."/>
            <person name="Favel A."/>
            <person name="Rosso M.N."/>
            <person name="Martin F."/>
        </authorList>
    </citation>
    <scope>NUCLEOTIDE SEQUENCE [LARGE SCALE GENOMIC DNA]</scope>
    <source>
        <strain evidence="1 2">CIRM-BRFM 2984</strain>
    </source>
</reference>
<organism evidence="1 2">
    <name type="scientific">Favolaschia claudopus</name>
    <dbReference type="NCBI Taxonomy" id="2862362"/>
    <lineage>
        <taxon>Eukaryota</taxon>
        <taxon>Fungi</taxon>
        <taxon>Dikarya</taxon>
        <taxon>Basidiomycota</taxon>
        <taxon>Agaricomycotina</taxon>
        <taxon>Agaricomycetes</taxon>
        <taxon>Agaricomycetidae</taxon>
        <taxon>Agaricales</taxon>
        <taxon>Marasmiineae</taxon>
        <taxon>Mycenaceae</taxon>
        <taxon>Favolaschia</taxon>
    </lineage>
</organism>
<proteinExistence type="predicted"/>
<evidence type="ECO:0008006" key="3">
    <source>
        <dbReference type="Google" id="ProtNLM"/>
    </source>
</evidence>
<comment type="caution">
    <text evidence="1">The sequence shown here is derived from an EMBL/GenBank/DDBJ whole genome shotgun (WGS) entry which is preliminary data.</text>
</comment>
<dbReference type="AlphaFoldDB" id="A0AAV9ZA86"/>
<evidence type="ECO:0000313" key="1">
    <source>
        <dbReference type="EMBL" id="KAK6977071.1"/>
    </source>
</evidence>